<reference evidence="3" key="1">
    <citation type="submission" date="2023-04" db="EMBL/GenBank/DDBJ databases">
        <title>Genomic characterization of faba bean (Vicia faba) microsymbionts in Mexican soils.</title>
        <authorList>
            <person name="Rivera Orduna F.N."/>
            <person name="Guevara-Luna J."/>
            <person name="Yan J."/>
            <person name="Arroyo-Herrera I."/>
            <person name="Li Y."/>
            <person name="Vasquez-Murrieta M.S."/>
            <person name="Wang E.T."/>
        </authorList>
    </citation>
    <scope>NUCLEOTIDE SEQUENCE</scope>
    <source>
        <strain evidence="3">CH26</strain>
    </source>
</reference>
<protein>
    <recommendedName>
        <fullName evidence="2">Antitoxin</fullName>
    </recommendedName>
</protein>
<organism evidence="3 4">
    <name type="scientific">Rhizobium hidalgonense</name>
    <dbReference type="NCBI Taxonomy" id="1538159"/>
    <lineage>
        <taxon>Bacteria</taxon>
        <taxon>Pseudomonadati</taxon>
        <taxon>Pseudomonadota</taxon>
        <taxon>Alphaproteobacteria</taxon>
        <taxon>Hyphomicrobiales</taxon>
        <taxon>Rhizobiaceae</taxon>
        <taxon>Rhizobium/Agrobacterium group</taxon>
        <taxon>Rhizobium</taxon>
    </lineage>
</organism>
<name>A0AAJ2LNI4_9HYPH</name>
<dbReference type="SUPFAM" id="SSF143120">
    <property type="entry name" value="YefM-like"/>
    <property type="match status" value="1"/>
</dbReference>
<dbReference type="InterPro" id="IPR036165">
    <property type="entry name" value="YefM-like_sf"/>
</dbReference>
<sequence length="97" mass="10618">MPKSTGSYSTSDLSRKSGDIIAEALRQPVTITHRNKPRLVLLNIEDYQRLIRQSDRRTVGTIETMPDELFAALENAVEAYAGEDEAGPASTTITAPV</sequence>
<evidence type="ECO:0000256" key="1">
    <source>
        <dbReference type="ARBA" id="ARBA00009981"/>
    </source>
</evidence>
<accession>A0AAJ2LNI4</accession>
<evidence type="ECO:0000313" key="3">
    <source>
        <dbReference type="EMBL" id="MDR9774734.1"/>
    </source>
</evidence>
<comment type="caution">
    <text evidence="3">The sequence shown here is derived from an EMBL/GenBank/DDBJ whole genome shotgun (WGS) entry which is preliminary data.</text>
</comment>
<dbReference type="Gene3D" id="3.40.1620.10">
    <property type="entry name" value="YefM-like domain"/>
    <property type="match status" value="1"/>
</dbReference>
<dbReference type="RefSeq" id="WP_310856698.1">
    <property type="nucleotide sequence ID" value="NZ_JAVLSD010000001.1"/>
</dbReference>
<gene>
    <name evidence="3" type="ORF">RJJ65_19135</name>
</gene>
<comment type="function">
    <text evidence="2">Antitoxin component of a type II toxin-antitoxin (TA) system.</text>
</comment>
<proteinExistence type="inferred from homology"/>
<evidence type="ECO:0000313" key="4">
    <source>
        <dbReference type="Proteomes" id="UP001268610"/>
    </source>
</evidence>
<dbReference type="InterPro" id="IPR006442">
    <property type="entry name" value="Antitoxin_Phd/YefM"/>
</dbReference>
<dbReference type="NCBIfam" id="TIGR01552">
    <property type="entry name" value="phd_fam"/>
    <property type="match status" value="1"/>
</dbReference>
<dbReference type="Pfam" id="PF02604">
    <property type="entry name" value="PhdYeFM_antitox"/>
    <property type="match status" value="1"/>
</dbReference>
<dbReference type="AlphaFoldDB" id="A0AAJ2LNI4"/>
<evidence type="ECO:0000256" key="2">
    <source>
        <dbReference type="RuleBase" id="RU362080"/>
    </source>
</evidence>
<dbReference type="EMBL" id="JAVLSF010000010">
    <property type="protein sequence ID" value="MDR9774734.1"/>
    <property type="molecule type" value="Genomic_DNA"/>
</dbReference>
<comment type="similarity">
    <text evidence="1 2">Belongs to the phD/YefM antitoxin family.</text>
</comment>
<dbReference type="Proteomes" id="UP001268610">
    <property type="component" value="Unassembled WGS sequence"/>
</dbReference>